<evidence type="ECO:0000256" key="9">
    <source>
        <dbReference type="ARBA" id="ARBA00022842"/>
    </source>
</evidence>
<name>A0A3B4ER51_9CICH</name>
<feature type="binding site" evidence="12">
    <location>
        <position position="292"/>
    </location>
    <ligand>
        <name>K(+)</name>
        <dbReference type="ChEBI" id="CHEBI:29103"/>
    </ligand>
</feature>
<sequence>IRLQVALHTVFSLSKAPRLPKAGETIHGHKFFIGFGGKGANQCIQAARLGVKTAMVCKVWHPSQSLENKQILSFSVAEFVKQSSDAVTGAASITVDDAGENAIVIVAGANMLLGAEELQEALPAISHTKVLVCQLEISPQTSLQAMCMARDNKVKTIFNPAPAIPDLDPDFYRVSDVFCCNESEAELLTGTSVASVEEAHRAGQKLLKRGCGSVIVTLGPQGCVVLKGGEPTLKHVPAPEVTAVDTTGAGDSFIGALAFYMANHPHMPLEEMARRANLVAGVSVREIGTQTSFPYRRDLPNEYFQE</sequence>
<dbReference type="PROSITE" id="PS00584">
    <property type="entry name" value="PFKB_KINASES_2"/>
    <property type="match status" value="1"/>
</dbReference>
<dbReference type="GO" id="GO:0005829">
    <property type="term" value="C:cytosol"/>
    <property type="evidence" value="ECO:0007669"/>
    <property type="project" value="TreeGrafter"/>
</dbReference>
<evidence type="ECO:0000256" key="8">
    <source>
        <dbReference type="ARBA" id="ARBA00022840"/>
    </source>
</evidence>
<evidence type="ECO:0000256" key="12">
    <source>
        <dbReference type="HAMAP-Rule" id="MF_03215"/>
    </source>
</evidence>
<comment type="activity regulation">
    <text evidence="12">Activated by a monovalent cation that binds near, but not in, the active site. The most likely occupant of the site in vivo is potassium. Ion binding induces a conformational change that may alter substrate affinity.</text>
</comment>
<comment type="subunit">
    <text evidence="12">Homodimer.</text>
</comment>
<feature type="binding site" evidence="12">
    <location>
        <position position="245"/>
    </location>
    <ligand>
        <name>K(+)</name>
        <dbReference type="ChEBI" id="CHEBI:29103"/>
    </ligand>
</feature>
<reference evidence="14" key="1">
    <citation type="submission" date="2023-09" db="UniProtKB">
        <authorList>
            <consortium name="Ensembl"/>
        </authorList>
    </citation>
    <scope>IDENTIFICATION</scope>
</reference>
<feature type="binding site" evidence="12">
    <location>
        <position position="136"/>
    </location>
    <ligand>
        <name>substrate</name>
    </ligand>
</feature>
<dbReference type="EC" id="2.7.1.15" evidence="2 12"/>
<feature type="binding site" evidence="12">
    <location>
        <position position="251"/>
    </location>
    <ligand>
        <name>substrate</name>
    </ligand>
</feature>
<dbReference type="PRINTS" id="PR00990">
    <property type="entry name" value="RIBOKINASE"/>
</dbReference>
<dbReference type="GO" id="GO:0005634">
    <property type="term" value="C:nucleus"/>
    <property type="evidence" value="ECO:0007669"/>
    <property type="project" value="UniProtKB-SubCell"/>
</dbReference>
<comment type="cofactor">
    <cofactor evidence="12">
        <name>Mg(2+)</name>
        <dbReference type="ChEBI" id="CHEBI:18420"/>
    </cofactor>
    <text evidence="12">Requires a divalent cation, most likely magnesium in vivo, as an electrophilic catalyst to aid phosphoryl group transfer. It is the chelate of the metal and the nucleotide that is the actual substrate.</text>
</comment>
<dbReference type="UniPathway" id="UPA00916">
    <property type="reaction ID" value="UER00889"/>
</dbReference>
<evidence type="ECO:0000256" key="4">
    <source>
        <dbReference type="ARBA" id="ARBA00022679"/>
    </source>
</evidence>
<evidence type="ECO:0000256" key="10">
    <source>
        <dbReference type="ARBA" id="ARBA00022958"/>
    </source>
</evidence>
<feature type="domain" description="Carbohydrate kinase PfkB" evidence="13">
    <location>
        <begin position="19"/>
        <end position="294"/>
    </location>
</feature>
<dbReference type="GeneTree" id="ENSGT00390000005743"/>
<dbReference type="Gene3D" id="3.40.1190.20">
    <property type="match status" value="1"/>
</dbReference>
<evidence type="ECO:0000256" key="1">
    <source>
        <dbReference type="ARBA" id="ARBA00005380"/>
    </source>
</evidence>
<feature type="binding site" evidence="12">
    <location>
        <position position="277"/>
    </location>
    <ligand>
        <name>ATP</name>
        <dbReference type="ChEBI" id="CHEBI:30616"/>
    </ligand>
</feature>
<dbReference type="GO" id="GO:0046872">
    <property type="term" value="F:metal ion binding"/>
    <property type="evidence" value="ECO:0007669"/>
    <property type="project" value="UniProtKB-KW"/>
</dbReference>
<dbReference type="InterPro" id="IPR002139">
    <property type="entry name" value="Ribo/fructo_kinase"/>
</dbReference>
<keyword evidence="7 12" id="KW-0418">Kinase</keyword>
<feature type="binding site" evidence="12">
    <location>
        <begin position="250"/>
        <end position="251"/>
    </location>
    <ligand>
        <name>ATP</name>
        <dbReference type="ChEBI" id="CHEBI:30616"/>
    </ligand>
</feature>
<feature type="binding site" evidence="12">
    <location>
        <begin position="37"/>
        <end position="41"/>
    </location>
    <ligand>
        <name>substrate</name>
    </ligand>
</feature>
<evidence type="ECO:0000256" key="7">
    <source>
        <dbReference type="ARBA" id="ARBA00022777"/>
    </source>
</evidence>
<gene>
    <name evidence="12" type="primary">RBKS</name>
</gene>
<comment type="similarity">
    <text evidence="12">Belongs to the carbohydrate kinase PfkB family. Ribokinase subfamily.</text>
</comment>
<evidence type="ECO:0000259" key="13">
    <source>
        <dbReference type="Pfam" id="PF00294"/>
    </source>
</evidence>
<dbReference type="GO" id="GO:0005524">
    <property type="term" value="F:ATP binding"/>
    <property type="evidence" value="ECO:0007669"/>
    <property type="project" value="UniProtKB-UniRule"/>
</dbReference>
<dbReference type="InterPro" id="IPR029056">
    <property type="entry name" value="Ribokinase-like"/>
</dbReference>
<feature type="binding site" evidence="12">
    <location>
        <position position="286"/>
    </location>
    <ligand>
        <name>K(+)</name>
        <dbReference type="ChEBI" id="CHEBI:29103"/>
    </ligand>
</feature>
<keyword evidence="4 12" id="KW-0808">Transferase</keyword>
<dbReference type="CDD" id="cd01174">
    <property type="entry name" value="ribokinase"/>
    <property type="match status" value="1"/>
</dbReference>
<dbReference type="AlphaFoldDB" id="A0A3B4ER51"/>
<feature type="binding site" evidence="12">
    <location>
        <position position="288"/>
    </location>
    <ligand>
        <name>K(+)</name>
        <dbReference type="ChEBI" id="CHEBI:29103"/>
    </ligand>
</feature>
<dbReference type="PANTHER" id="PTHR10584:SF166">
    <property type="entry name" value="RIBOKINASE"/>
    <property type="match status" value="1"/>
</dbReference>
<dbReference type="InterPro" id="IPR002173">
    <property type="entry name" value="Carboh/pur_kinase_PfkB_CS"/>
</dbReference>
<keyword evidence="10 12" id="KW-0630">Potassium</keyword>
<comment type="caution">
    <text evidence="12">Lacks conserved residue(s) required for the propagation of feature annotation.</text>
</comment>
<keyword evidence="12" id="KW-0539">Nucleus</keyword>
<accession>A0A3B4ER51</accession>
<evidence type="ECO:0000256" key="11">
    <source>
        <dbReference type="ARBA" id="ARBA00023277"/>
    </source>
</evidence>
<dbReference type="Ensembl" id="ENSPNYT00000000490.1">
    <property type="protein sequence ID" value="ENSPNYP00000000480.1"/>
    <property type="gene ID" value="ENSPNYG00000000378.1"/>
</dbReference>
<comment type="function">
    <text evidence="12">Catalyzes the phosphorylation of ribose at O-5 in a reaction requiring ATP and magnesium. The resulting D-ribose-5-phosphate can then be used either for sythesis of nucleotides, histidine, and tryptophan, or as a component of the pentose phosphate pathway.</text>
</comment>
<evidence type="ECO:0000256" key="2">
    <source>
        <dbReference type="ARBA" id="ARBA00012035"/>
    </source>
</evidence>
<keyword evidence="11 12" id="KW-0119">Carbohydrate metabolism</keyword>
<keyword evidence="9 12" id="KW-0460">Magnesium</keyword>
<organism evidence="14">
    <name type="scientific">Pundamilia nyererei</name>
    <dbReference type="NCBI Taxonomy" id="303518"/>
    <lineage>
        <taxon>Eukaryota</taxon>
        <taxon>Metazoa</taxon>
        <taxon>Chordata</taxon>
        <taxon>Craniata</taxon>
        <taxon>Vertebrata</taxon>
        <taxon>Euteleostomi</taxon>
        <taxon>Actinopterygii</taxon>
        <taxon>Neopterygii</taxon>
        <taxon>Teleostei</taxon>
        <taxon>Neoteleostei</taxon>
        <taxon>Acanthomorphata</taxon>
        <taxon>Ovalentaria</taxon>
        <taxon>Cichlomorphae</taxon>
        <taxon>Cichliformes</taxon>
        <taxon>Cichlidae</taxon>
        <taxon>African cichlids</taxon>
        <taxon>Pseudocrenilabrinae</taxon>
        <taxon>Haplochromini</taxon>
        <taxon>Pundamilia</taxon>
    </lineage>
</organism>
<feature type="binding site" evidence="12">
    <location>
        <begin position="217"/>
        <end position="222"/>
    </location>
    <ligand>
        <name>ATP</name>
        <dbReference type="ChEBI" id="CHEBI:30616"/>
    </ligand>
</feature>
<feature type="binding site" evidence="12">
    <location>
        <position position="283"/>
    </location>
    <ligand>
        <name>K(+)</name>
        <dbReference type="ChEBI" id="CHEBI:29103"/>
    </ligand>
</feature>
<protein>
    <recommendedName>
        <fullName evidence="3 12">Ribokinase</fullName>
        <shortName evidence="12">RK</shortName>
        <ecNumber evidence="2 12">2.7.1.15</ecNumber>
    </recommendedName>
</protein>
<dbReference type="InterPro" id="IPR011611">
    <property type="entry name" value="PfkB_dom"/>
</dbReference>
<keyword evidence="8 12" id="KW-0067">ATP-binding</keyword>
<proteinExistence type="inferred from homology"/>
<dbReference type="GO" id="GO:0006753">
    <property type="term" value="P:nucleoside phosphate metabolic process"/>
    <property type="evidence" value="ECO:0007669"/>
    <property type="project" value="UniProtKB-ARBA"/>
</dbReference>
<feature type="binding site" evidence="12">
    <location>
        <position position="181"/>
    </location>
    <ligand>
        <name>ATP</name>
        <dbReference type="ChEBI" id="CHEBI:30616"/>
    </ligand>
</feature>
<dbReference type="InterPro" id="IPR011877">
    <property type="entry name" value="Ribokinase"/>
</dbReference>
<evidence type="ECO:0000313" key="14">
    <source>
        <dbReference type="Ensembl" id="ENSPNYP00000000480.1"/>
    </source>
</evidence>
<keyword evidence="5 12" id="KW-0479">Metal-binding</keyword>
<dbReference type="Pfam" id="PF00294">
    <property type="entry name" value="PfkB"/>
    <property type="match status" value="1"/>
</dbReference>
<feature type="binding site" evidence="12">
    <location>
        <position position="247"/>
    </location>
    <ligand>
        <name>K(+)</name>
        <dbReference type="ChEBI" id="CHEBI:29103"/>
    </ligand>
</feature>
<evidence type="ECO:0000256" key="6">
    <source>
        <dbReference type="ARBA" id="ARBA00022741"/>
    </source>
</evidence>
<comment type="similarity">
    <text evidence="1">Belongs to the carbohydrate kinase pfkB family.</text>
</comment>
<comment type="pathway">
    <text evidence="12">Carbohydrate metabolism; D-ribose degradation; D-ribose 5-phosphate from beta-D-ribopyranose: step 2/2.</text>
</comment>
<keyword evidence="6 12" id="KW-0547">Nucleotide-binding</keyword>
<comment type="catalytic activity">
    <reaction evidence="12">
        <text>D-ribose + ATP = D-ribose 5-phosphate + ADP + H(+)</text>
        <dbReference type="Rhea" id="RHEA:13697"/>
        <dbReference type="ChEBI" id="CHEBI:15378"/>
        <dbReference type="ChEBI" id="CHEBI:30616"/>
        <dbReference type="ChEBI" id="CHEBI:47013"/>
        <dbReference type="ChEBI" id="CHEBI:78346"/>
        <dbReference type="ChEBI" id="CHEBI:456216"/>
        <dbReference type="EC" id="2.7.1.15"/>
    </reaction>
</comment>
<dbReference type="HAMAP" id="MF_01987">
    <property type="entry name" value="Ribokinase"/>
    <property type="match status" value="1"/>
</dbReference>
<dbReference type="GO" id="GO:0004747">
    <property type="term" value="F:ribokinase activity"/>
    <property type="evidence" value="ECO:0007669"/>
    <property type="project" value="UniProtKB-UniRule"/>
</dbReference>
<keyword evidence="12" id="KW-0963">Cytoplasm</keyword>
<dbReference type="SUPFAM" id="SSF53613">
    <property type="entry name" value="Ribokinase-like"/>
    <property type="match status" value="1"/>
</dbReference>
<dbReference type="GO" id="GO:0019303">
    <property type="term" value="P:D-ribose catabolic process"/>
    <property type="evidence" value="ECO:0007669"/>
    <property type="project" value="UniProtKB-UniRule"/>
</dbReference>
<dbReference type="PANTHER" id="PTHR10584">
    <property type="entry name" value="SUGAR KINASE"/>
    <property type="match status" value="1"/>
</dbReference>
<evidence type="ECO:0000256" key="5">
    <source>
        <dbReference type="ARBA" id="ARBA00022723"/>
    </source>
</evidence>
<feature type="active site" description="Proton acceptor" evidence="12">
    <location>
        <position position="251"/>
    </location>
</feature>
<evidence type="ECO:0000256" key="3">
    <source>
        <dbReference type="ARBA" id="ARBA00016943"/>
    </source>
</evidence>
<comment type="subcellular location">
    <subcellularLocation>
        <location evidence="12">Cytoplasm</location>
    </subcellularLocation>
    <subcellularLocation>
        <location evidence="12">Nucleus</location>
    </subcellularLocation>
</comment>